<reference evidence="2" key="1">
    <citation type="submission" date="2021-01" db="EMBL/GenBank/DDBJ databases">
        <title>Genome seq and assembly of Tabrizicola sp. KVB23.</title>
        <authorList>
            <person name="Chhetri G."/>
        </authorList>
    </citation>
    <scope>NUCLEOTIDE SEQUENCE</scope>
    <source>
        <strain evidence="2">KVB23</strain>
    </source>
</reference>
<gene>
    <name evidence="2" type="ORF">JI744_09765</name>
</gene>
<dbReference type="RefSeq" id="WP_202660107.1">
    <property type="nucleotide sequence ID" value="NZ_JAESVP010000004.1"/>
</dbReference>
<comment type="caution">
    <text evidence="2">The sequence shown here is derived from an EMBL/GenBank/DDBJ whole genome shotgun (WGS) entry which is preliminary data.</text>
</comment>
<accession>A0A8J7MSZ1</accession>
<feature type="compositionally biased region" description="Basic residues" evidence="1">
    <location>
        <begin position="1"/>
        <end position="10"/>
    </location>
</feature>
<organism evidence="2 3">
    <name type="scientific">Fuscibacter oryzae</name>
    <dbReference type="NCBI Taxonomy" id="2803939"/>
    <lineage>
        <taxon>Bacteria</taxon>
        <taxon>Pseudomonadati</taxon>
        <taxon>Pseudomonadota</taxon>
        <taxon>Alphaproteobacteria</taxon>
        <taxon>Rhodobacterales</taxon>
        <taxon>Paracoccaceae</taxon>
        <taxon>Fuscibacter</taxon>
    </lineage>
</organism>
<dbReference type="Proteomes" id="UP000619033">
    <property type="component" value="Unassembled WGS sequence"/>
</dbReference>
<dbReference type="InterPro" id="IPR006311">
    <property type="entry name" value="TAT_signal"/>
</dbReference>
<dbReference type="AlphaFoldDB" id="A0A8J7MSZ1"/>
<dbReference type="EMBL" id="JAESVP010000004">
    <property type="protein sequence ID" value="MBL4928390.1"/>
    <property type="molecule type" value="Genomic_DNA"/>
</dbReference>
<evidence type="ECO:0000313" key="2">
    <source>
        <dbReference type="EMBL" id="MBL4928390.1"/>
    </source>
</evidence>
<evidence type="ECO:0000313" key="3">
    <source>
        <dbReference type="Proteomes" id="UP000619033"/>
    </source>
</evidence>
<evidence type="ECO:0000256" key="1">
    <source>
        <dbReference type="SAM" id="MobiDB-lite"/>
    </source>
</evidence>
<protein>
    <submittedName>
        <fullName evidence="2">Twin-arginine translocation pathway signal</fullName>
    </submittedName>
</protein>
<name>A0A8J7MSZ1_9RHOB</name>
<feature type="region of interest" description="Disordered" evidence="1">
    <location>
        <begin position="1"/>
        <end position="20"/>
    </location>
</feature>
<sequence>MKHSHATRRPPLREPSPELAGISRRELLRRAFATGAMTVIGAGFIAAPDAAWAAEVTVITPEQMATLVQMARDTYPHDRIADKFYVVAVKGYDSEDNKAMVAEGTAALDEAAKAQGHENYASIGWEEDRVKVLQAVEGTTFFQTVRAGLVTGLYNQKDIWPLFGYEGESFSKGGYINRGFDDIDWL</sequence>
<proteinExistence type="predicted"/>
<keyword evidence="3" id="KW-1185">Reference proteome</keyword>
<dbReference type="PROSITE" id="PS51318">
    <property type="entry name" value="TAT"/>
    <property type="match status" value="1"/>
</dbReference>